<dbReference type="PROSITE" id="PS50192">
    <property type="entry name" value="T_SNARE"/>
    <property type="match status" value="1"/>
</dbReference>
<evidence type="ECO:0000256" key="4">
    <source>
        <dbReference type="RuleBase" id="RU003858"/>
    </source>
</evidence>
<dbReference type="GO" id="GO:0006887">
    <property type="term" value="P:exocytosis"/>
    <property type="evidence" value="ECO:0007669"/>
    <property type="project" value="TreeGrafter"/>
</dbReference>
<feature type="transmembrane region" description="Helical" evidence="5">
    <location>
        <begin position="286"/>
        <end position="306"/>
    </location>
</feature>
<dbReference type="PANTHER" id="PTHR19957">
    <property type="entry name" value="SYNTAXIN"/>
    <property type="match status" value="1"/>
</dbReference>
<dbReference type="AlphaFoldDB" id="A0AAD4X7I1"/>
<reference evidence="7" key="1">
    <citation type="submission" date="2022-04" db="EMBL/GenBank/DDBJ databases">
        <title>A functionally conserved STORR gene fusion in Papaver species that diverged 16.8 million years ago.</title>
        <authorList>
            <person name="Catania T."/>
        </authorList>
    </citation>
    <scope>NUCLEOTIDE SEQUENCE</scope>
    <source>
        <strain evidence="7">S-188037</strain>
    </source>
</reference>
<organism evidence="7 8">
    <name type="scientific">Papaver atlanticum</name>
    <dbReference type="NCBI Taxonomy" id="357466"/>
    <lineage>
        <taxon>Eukaryota</taxon>
        <taxon>Viridiplantae</taxon>
        <taxon>Streptophyta</taxon>
        <taxon>Embryophyta</taxon>
        <taxon>Tracheophyta</taxon>
        <taxon>Spermatophyta</taxon>
        <taxon>Magnoliopsida</taxon>
        <taxon>Ranunculales</taxon>
        <taxon>Papaveraceae</taxon>
        <taxon>Papaveroideae</taxon>
        <taxon>Papaver</taxon>
    </lineage>
</organism>
<dbReference type="CDD" id="cd00179">
    <property type="entry name" value="SynN"/>
    <property type="match status" value="1"/>
</dbReference>
<evidence type="ECO:0000259" key="6">
    <source>
        <dbReference type="PROSITE" id="PS50192"/>
    </source>
</evidence>
<dbReference type="GO" id="GO:0006886">
    <property type="term" value="P:intracellular protein transport"/>
    <property type="evidence" value="ECO:0007669"/>
    <property type="project" value="InterPro"/>
</dbReference>
<dbReference type="FunFam" id="1.20.58.70:FF:000003">
    <property type="entry name" value="Qa-SNARE, Sso1/Syntaxin1-type, SYP12A-group"/>
    <property type="match status" value="1"/>
</dbReference>
<dbReference type="EMBL" id="JAJJMB010015809">
    <property type="protein sequence ID" value="KAI3852122.1"/>
    <property type="molecule type" value="Genomic_DNA"/>
</dbReference>
<dbReference type="InterPro" id="IPR010989">
    <property type="entry name" value="SNARE"/>
</dbReference>
<evidence type="ECO:0000256" key="5">
    <source>
        <dbReference type="SAM" id="Phobius"/>
    </source>
</evidence>
<protein>
    <recommendedName>
        <fullName evidence="6">t-SNARE coiled-coil homology domain-containing protein</fullName>
    </recommendedName>
</protein>
<sequence>MNDLMTKSFANYVDLKKAALKDLEAGPDFDNVEMTGNSQMDPNFSDFLAEAEKVKEEMSLIRDILGTIQEAHEESKSLHKSDALKAVRHRINTDILNVLKKAKIIRSRIEDLDRATVANRRLSGYAAGTPLDRARTSVTNGLRQKLKVLMMEFQDLRQKIMAEHKDTIGRRYFTVTGEYPEEEVIEKIISNNGGEDFLQKAVQEHGKGKVLETVVEIKDRHEAAKEIEKSLLELHQVFLDMAVMVEAQGDQIDNIEHHVTNAAQYVKDGSKELHQAKGYQRSSRKCMCIGLVLLLILILIIIIPIITSFKSS</sequence>
<keyword evidence="3" id="KW-0653">Protein transport</keyword>
<dbReference type="SUPFAM" id="SSF47661">
    <property type="entry name" value="t-snare proteins"/>
    <property type="match status" value="1"/>
</dbReference>
<name>A0AAD4X7I1_9MAGN</name>
<dbReference type="InterPro" id="IPR045242">
    <property type="entry name" value="Syntaxin"/>
</dbReference>
<dbReference type="CDD" id="cd15848">
    <property type="entry name" value="SNARE_syntaxin1-like"/>
    <property type="match status" value="1"/>
</dbReference>
<evidence type="ECO:0000256" key="1">
    <source>
        <dbReference type="ARBA" id="ARBA00009063"/>
    </source>
</evidence>
<keyword evidence="5" id="KW-1133">Transmembrane helix</keyword>
<dbReference type="SMART" id="SM00397">
    <property type="entry name" value="t_SNARE"/>
    <property type="match status" value="1"/>
</dbReference>
<dbReference type="SMART" id="SM00503">
    <property type="entry name" value="SynN"/>
    <property type="match status" value="1"/>
</dbReference>
<dbReference type="GO" id="GO:0000149">
    <property type="term" value="F:SNARE binding"/>
    <property type="evidence" value="ECO:0007669"/>
    <property type="project" value="TreeGrafter"/>
</dbReference>
<dbReference type="GO" id="GO:0048278">
    <property type="term" value="P:vesicle docking"/>
    <property type="evidence" value="ECO:0007669"/>
    <property type="project" value="TreeGrafter"/>
</dbReference>
<dbReference type="GO" id="GO:0005886">
    <property type="term" value="C:plasma membrane"/>
    <property type="evidence" value="ECO:0007669"/>
    <property type="project" value="TreeGrafter"/>
</dbReference>
<dbReference type="InterPro" id="IPR006011">
    <property type="entry name" value="Syntaxin_N"/>
</dbReference>
<dbReference type="PANTHER" id="PTHR19957:SF251">
    <property type="entry name" value="SYNTAXIN-RELATED PROTEIN KNOLLE"/>
    <property type="match status" value="1"/>
</dbReference>
<dbReference type="Pfam" id="PF05739">
    <property type="entry name" value="SNARE"/>
    <property type="match status" value="1"/>
</dbReference>
<gene>
    <name evidence="7" type="ORF">MKW98_020121</name>
</gene>
<feature type="domain" description="T-SNARE coiled-coil homology" evidence="6">
    <location>
        <begin position="214"/>
        <end position="276"/>
    </location>
</feature>
<keyword evidence="8" id="KW-1185">Reference proteome</keyword>
<keyword evidence="5" id="KW-0812">Transmembrane</keyword>
<dbReference type="Pfam" id="PF00804">
    <property type="entry name" value="Syntaxin"/>
    <property type="match status" value="1"/>
</dbReference>
<dbReference type="Gene3D" id="1.20.58.70">
    <property type="match status" value="1"/>
</dbReference>
<accession>A0AAD4X7I1</accession>
<keyword evidence="5" id="KW-0472">Membrane</keyword>
<evidence type="ECO:0000313" key="7">
    <source>
        <dbReference type="EMBL" id="KAI3852122.1"/>
    </source>
</evidence>
<comment type="similarity">
    <text evidence="1 4">Belongs to the syntaxin family.</text>
</comment>
<dbReference type="FunFam" id="1.20.5.110:FF:000008">
    <property type="entry name" value="Syntaxin 132"/>
    <property type="match status" value="1"/>
</dbReference>
<dbReference type="PROSITE" id="PS00914">
    <property type="entry name" value="SYNTAXIN"/>
    <property type="match status" value="1"/>
</dbReference>
<dbReference type="GO" id="GO:0006906">
    <property type="term" value="P:vesicle fusion"/>
    <property type="evidence" value="ECO:0007669"/>
    <property type="project" value="TreeGrafter"/>
</dbReference>
<evidence type="ECO:0000256" key="3">
    <source>
        <dbReference type="ARBA" id="ARBA00022927"/>
    </source>
</evidence>
<evidence type="ECO:0000313" key="8">
    <source>
        <dbReference type="Proteomes" id="UP001202328"/>
    </source>
</evidence>
<dbReference type="Proteomes" id="UP001202328">
    <property type="component" value="Unassembled WGS sequence"/>
</dbReference>
<dbReference type="GO" id="GO:0005484">
    <property type="term" value="F:SNAP receptor activity"/>
    <property type="evidence" value="ECO:0007669"/>
    <property type="project" value="InterPro"/>
</dbReference>
<proteinExistence type="inferred from homology"/>
<evidence type="ECO:0000256" key="2">
    <source>
        <dbReference type="ARBA" id="ARBA00022448"/>
    </source>
</evidence>
<dbReference type="Gene3D" id="1.20.5.110">
    <property type="match status" value="1"/>
</dbReference>
<dbReference type="InterPro" id="IPR000727">
    <property type="entry name" value="T_SNARE_dom"/>
</dbReference>
<keyword evidence="2" id="KW-0813">Transport</keyword>
<comment type="caution">
    <text evidence="7">The sequence shown here is derived from an EMBL/GenBank/DDBJ whole genome shotgun (WGS) entry which is preliminary data.</text>
</comment>
<dbReference type="GO" id="GO:0031201">
    <property type="term" value="C:SNARE complex"/>
    <property type="evidence" value="ECO:0007669"/>
    <property type="project" value="TreeGrafter"/>
</dbReference>
<dbReference type="GO" id="GO:0012505">
    <property type="term" value="C:endomembrane system"/>
    <property type="evidence" value="ECO:0007669"/>
    <property type="project" value="TreeGrafter"/>
</dbReference>
<dbReference type="InterPro" id="IPR006012">
    <property type="entry name" value="Syntaxin/epimorphin_CS"/>
</dbReference>